<reference evidence="3" key="1">
    <citation type="journal article" date="2022" name="Int. J. Mol. Sci.">
        <title>Draft Genome of Tanacetum Coccineum: Genomic Comparison of Closely Related Tanacetum-Family Plants.</title>
        <authorList>
            <person name="Yamashiro T."/>
            <person name="Shiraishi A."/>
            <person name="Nakayama K."/>
            <person name="Satake H."/>
        </authorList>
    </citation>
    <scope>NUCLEOTIDE SEQUENCE</scope>
</reference>
<dbReference type="PROSITE" id="PS50994">
    <property type="entry name" value="INTEGRASE"/>
    <property type="match status" value="1"/>
</dbReference>
<dbReference type="Proteomes" id="UP001151760">
    <property type="component" value="Unassembled WGS sequence"/>
</dbReference>
<feature type="compositionally biased region" description="Basic and acidic residues" evidence="1">
    <location>
        <begin position="536"/>
        <end position="549"/>
    </location>
</feature>
<dbReference type="SUPFAM" id="SSF53098">
    <property type="entry name" value="Ribonuclease H-like"/>
    <property type="match status" value="1"/>
</dbReference>
<evidence type="ECO:0000313" key="4">
    <source>
        <dbReference type="Proteomes" id="UP001151760"/>
    </source>
</evidence>
<dbReference type="InterPro" id="IPR001584">
    <property type="entry name" value="Integrase_cat-core"/>
</dbReference>
<gene>
    <name evidence="3" type="ORF">Tco_1005926</name>
</gene>
<dbReference type="InterPro" id="IPR036397">
    <property type="entry name" value="RNaseH_sf"/>
</dbReference>
<evidence type="ECO:0000313" key="3">
    <source>
        <dbReference type="EMBL" id="GJT62393.1"/>
    </source>
</evidence>
<accession>A0ABQ5FH71</accession>
<evidence type="ECO:0000259" key="2">
    <source>
        <dbReference type="PROSITE" id="PS50994"/>
    </source>
</evidence>
<dbReference type="Pfam" id="PF25597">
    <property type="entry name" value="SH3_retrovirus"/>
    <property type="match status" value="1"/>
</dbReference>
<feature type="domain" description="Integrase catalytic" evidence="2">
    <location>
        <begin position="281"/>
        <end position="407"/>
    </location>
</feature>
<dbReference type="EMBL" id="BQNB010017372">
    <property type="protein sequence ID" value="GJT62393.1"/>
    <property type="molecule type" value="Genomic_DNA"/>
</dbReference>
<dbReference type="InterPro" id="IPR057670">
    <property type="entry name" value="SH3_retrovirus"/>
</dbReference>
<evidence type="ECO:0000256" key="1">
    <source>
        <dbReference type="SAM" id="MobiDB-lite"/>
    </source>
</evidence>
<sequence>MDLKWQLSLLSMRARMYYQKNRKKITINRSDTAGYDKSKVECVIYTSSNVMVAIDGTGFDWSFMADEEVPTNLALMAFSDSEYDNLRIELNKSKFDLATYKRGLASVEEQLVFYKKNKVMFYRKLKKEKESNQIKIDNFENASKSLDKLIGSQITDKGRKGVGFESYNDVTPLPTGYGSKVFDSDEEEYEVMVSDNVQHKLEQANQPRKVSQNPRNNRTNWNEKKTQKLGVGFKFIKKACFVCGSFNHLIKDCDFHDKKMVQKPGVNNVQKGTAVLTMSGIVPISIARQSSSKAALVTTADFSRFYWVFFLATKDETSGILKTFITEIENLLDHKVKVSVARTSQQNGVAERKNKTLIEAVRTMLVNSKLPTTFWAKAVNTACYVLSRVLLLKPHNKTPYELIRGRPPVIDFMKPFGCSITMLNTRDHLGKFDEKADEGFFVGYSVSSKAIRVFNKRTRIVKKTLNIRFLENTPRNETIGIVGTKDNIVTGHAKKKKEPKQEYILIPICTTNLLISQDPKENEEYTRKNNGVQNPTKEDDKDGQEKDVRDQKEALRRQFELEYARLYGHEEATNINSTNRLNTISTPVNTARPSFTNADPPSPVNTVGTPVNTANEFEEHLFEPFSPLKRAFNLTQVPTVSPMDNTSIFSGAYDDEDVGAEADLNNLETTMNVSTIPITRIHKDHPLESYAGRASLVEATECLDNSRYTLWLVAQGYRQEEGIDYDEVFAPVARIEAISAKTASTPMEAHKSLSKDADGTDVDVHLYRFQIQPKASHMYAVKRIFRYLKGQPNLGLWYPKDSPMDLIAYSDCDYAGAKYIAASHYYGQSKICKRNELLTVDALGTSQETNPILLTLKNLMEDLLPLVVTPEEGRLQGMVKSKLVDFEDVYFVKELKFNLFSVSQMCDKKNSVLFTDTKCFVLSLDFKLTDESHVLLKVPRKDNMYSVDLKNILPKGGLTCHFVKATSDEFKL</sequence>
<reference evidence="3" key="2">
    <citation type="submission" date="2022-01" db="EMBL/GenBank/DDBJ databases">
        <authorList>
            <person name="Yamashiro T."/>
            <person name="Shiraishi A."/>
            <person name="Satake H."/>
            <person name="Nakayama K."/>
        </authorList>
    </citation>
    <scope>NUCLEOTIDE SEQUENCE</scope>
</reference>
<keyword evidence="4" id="KW-1185">Reference proteome</keyword>
<name>A0ABQ5FH71_9ASTR</name>
<dbReference type="InterPro" id="IPR039537">
    <property type="entry name" value="Retrotran_Ty1/copia-like"/>
</dbReference>
<feature type="region of interest" description="Disordered" evidence="1">
    <location>
        <begin position="519"/>
        <end position="549"/>
    </location>
</feature>
<dbReference type="InterPro" id="IPR012337">
    <property type="entry name" value="RNaseH-like_sf"/>
</dbReference>
<protein>
    <submittedName>
        <fullName evidence="3">Ribonuclease H-like domain-containing protein</fullName>
    </submittedName>
</protein>
<dbReference type="PANTHER" id="PTHR42648">
    <property type="entry name" value="TRANSPOSASE, PUTATIVE-RELATED"/>
    <property type="match status" value="1"/>
</dbReference>
<dbReference type="PANTHER" id="PTHR42648:SF32">
    <property type="entry name" value="RIBONUCLEASE H-LIKE DOMAIN, GAG-PRE-INTEGRASE DOMAIN PROTEIN-RELATED"/>
    <property type="match status" value="1"/>
</dbReference>
<dbReference type="Gene3D" id="3.30.420.10">
    <property type="entry name" value="Ribonuclease H-like superfamily/Ribonuclease H"/>
    <property type="match status" value="1"/>
</dbReference>
<organism evidence="3 4">
    <name type="scientific">Tanacetum coccineum</name>
    <dbReference type="NCBI Taxonomy" id="301880"/>
    <lineage>
        <taxon>Eukaryota</taxon>
        <taxon>Viridiplantae</taxon>
        <taxon>Streptophyta</taxon>
        <taxon>Embryophyta</taxon>
        <taxon>Tracheophyta</taxon>
        <taxon>Spermatophyta</taxon>
        <taxon>Magnoliopsida</taxon>
        <taxon>eudicotyledons</taxon>
        <taxon>Gunneridae</taxon>
        <taxon>Pentapetalae</taxon>
        <taxon>asterids</taxon>
        <taxon>campanulids</taxon>
        <taxon>Asterales</taxon>
        <taxon>Asteraceae</taxon>
        <taxon>Asteroideae</taxon>
        <taxon>Anthemideae</taxon>
        <taxon>Anthemidinae</taxon>
        <taxon>Tanacetum</taxon>
    </lineage>
</organism>
<proteinExistence type="predicted"/>
<comment type="caution">
    <text evidence="3">The sequence shown here is derived from an EMBL/GenBank/DDBJ whole genome shotgun (WGS) entry which is preliminary data.</text>
</comment>